<dbReference type="PANTHER" id="PTHR33677:SF3">
    <property type="entry name" value="COPPER-SENSING TRANSCRIPTIONAL REPRESSOR RICR"/>
    <property type="match status" value="1"/>
</dbReference>
<dbReference type="GO" id="GO:0003677">
    <property type="term" value="F:DNA binding"/>
    <property type="evidence" value="ECO:0007669"/>
    <property type="project" value="UniProtKB-KW"/>
</dbReference>
<evidence type="ECO:0000313" key="3">
    <source>
        <dbReference type="Proteomes" id="UP000183898"/>
    </source>
</evidence>
<dbReference type="GO" id="GO:0045892">
    <property type="term" value="P:negative regulation of DNA-templated transcription"/>
    <property type="evidence" value="ECO:0007669"/>
    <property type="project" value="UniProtKB-ARBA"/>
</dbReference>
<organism evidence="2 3">
    <name type="scientific">Nitrosospira multiformis</name>
    <dbReference type="NCBI Taxonomy" id="1231"/>
    <lineage>
        <taxon>Bacteria</taxon>
        <taxon>Pseudomonadati</taxon>
        <taxon>Pseudomonadota</taxon>
        <taxon>Betaproteobacteria</taxon>
        <taxon>Nitrosomonadales</taxon>
        <taxon>Nitrosomonadaceae</taxon>
        <taxon>Nitrosospira</taxon>
    </lineage>
</organism>
<comment type="similarity">
    <text evidence="1">Belongs to the FrmR/RcnR family.</text>
</comment>
<dbReference type="Pfam" id="PF02583">
    <property type="entry name" value="Trns_repr_metal"/>
    <property type="match status" value="1"/>
</dbReference>
<dbReference type="Proteomes" id="UP000183898">
    <property type="component" value="Unassembled WGS sequence"/>
</dbReference>
<evidence type="ECO:0000313" key="2">
    <source>
        <dbReference type="EMBL" id="SEN18576.1"/>
    </source>
</evidence>
<proteinExistence type="inferred from homology"/>
<reference evidence="2 3" key="1">
    <citation type="submission" date="2016-10" db="EMBL/GenBank/DDBJ databases">
        <authorList>
            <person name="de Groot N.N."/>
        </authorList>
    </citation>
    <scope>NUCLEOTIDE SEQUENCE [LARGE SCALE GENOMIC DNA]</scope>
    <source>
        <strain evidence="2 3">Nl18</strain>
    </source>
</reference>
<evidence type="ECO:0000256" key="1">
    <source>
        <dbReference type="ARBA" id="ARBA00005260"/>
    </source>
</evidence>
<dbReference type="InterPro" id="IPR038390">
    <property type="entry name" value="Metal_Tscrpt_repr_sf"/>
</dbReference>
<sequence>MRALKSKTEKKPCHTPTAVVQPDKEALIKRLNRIEGQVRGVAKMIMEDRYCVDILNQVSALQSALDAVAMRLLENHTHGCMQSAIKSGDGDTAIDELMTVVRRFAR</sequence>
<protein>
    <submittedName>
        <fullName evidence="2">DNA-binding transcriptional regulator, FrmR family</fullName>
    </submittedName>
</protein>
<dbReference type="Gene3D" id="1.20.58.1000">
    <property type="entry name" value="Metal-sensitive repressor, helix protomer"/>
    <property type="match status" value="1"/>
</dbReference>
<accession>A0A1H8EGN6</accession>
<dbReference type="PANTHER" id="PTHR33677">
    <property type="entry name" value="TRANSCRIPTIONAL REPRESSOR FRMR-RELATED"/>
    <property type="match status" value="1"/>
</dbReference>
<dbReference type="EMBL" id="FOCT01000003">
    <property type="protein sequence ID" value="SEN18576.1"/>
    <property type="molecule type" value="Genomic_DNA"/>
</dbReference>
<name>A0A1H8EGN6_9PROT</name>
<dbReference type="GO" id="GO:0046872">
    <property type="term" value="F:metal ion binding"/>
    <property type="evidence" value="ECO:0007669"/>
    <property type="project" value="InterPro"/>
</dbReference>
<keyword evidence="2" id="KW-0238">DNA-binding</keyword>
<dbReference type="InterPro" id="IPR003735">
    <property type="entry name" value="Metal_Tscrpt_repr"/>
</dbReference>
<dbReference type="AlphaFoldDB" id="A0A1H8EGN6"/>
<gene>
    <name evidence="2" type="ORF">SAMN05216404_10348</name>
</gene>
<dbReference type="CDD" id="cd10148">
    <property type="entry name" value="CsoR-like_DUF156"/>
    <property type="match status" value="1"/>
</dbReference>